<dbReference type="GO" id="GO:0004644">
    <property type="term" value="F:phosphoribosylglycinamide formyltransferase activity"/>
    <property type="evidence" value="ECO:0007669"/>
    <property type="project" value="UniProtKB-UniRule"/>
</dbReference>
<sequence length="218" mass="23060">MAKRRVAILISGRGSNMAALIEAAAEPGFPADIVMVIANTATAGGLAIAQRSGIAALVIESKPFGKDRAGFEAKLQQALDEHRIELICLGGFMRLFTADFVQRWHGRMLNIHPSLLPSFPGLDPHGQALRAGVKISGATVHFVIPETDAGPIVMQGAVAVRDDDTPETLAARVLSVEHRIYPDALRLVSSGATQIDGDVCKSAAPATRDDVLVVPALR</sequence>
<evidence type="ECO:0000313" key="6">
    <source>
        <dbReference type="EMBL" id="KIZ42769.1"/>
    </source>
</evidence>
<dbReference type="EMBL" id="JXXE01000243">
    <property type="protein sequence ID" value="KIZ42769.1"/>
    <property type="molecule type" value="Genomic_DNA"/>
</dbReference>
<feature type="domain" description="Formyl transferase N-terminal" evidence="5">
    <location>
        <begin position="5"/>
        <end position="185"/>
    </location>
</feature>
<keyword evidence="2 4" id="KW-0808">Transferase</keyword>
<dbReference type="InterPro" id="IPR002376">
    <property type="entry name" value="Formyl_transf_N"/>
</dbReference>
<reference evidence="6 7" key="1">
    <citation type="submission" date="2014-11" db="EMBL/GenBank/DDBJ databases">
        <title>Genomics and ecophysiology of heterotrophic nitrogen fixing bacteria isolated from estuarine surface water.</title>
        <authorList>
            <person name="Bentzon-Tilia M."/>
            <person name="Severin I."/>
            <person name="Hansen L.H."/>
            <person name="Riemann L."/>
        </authorList>
    </citation>
    <scope>NUCLEOTIDE SEQUENCE [LARGE SCALE GENOMIC DNA]</scope>
    <source>
        <strain evidence="6 7">BAL398</strain>
    </source>
</reference>
<evidence type="ECO:0000256" key="3">
    <source>
        <dbReference type="ARBA" id="ARBA00022755"/>
    </source>
</evidence>
<proteinExistence type="inferred from homology"/>
<feature type="binding site" evidence="4">
    <location>
        <position position="110"/>
    </location>
    <ligand>
        <name>(6R)-10-formyltetrahydrofolate</name>
        <dbReference type="ChEBI" id="CHEBI:195366"/>
    </ligand>
</feature>
<dbReference type="Proteomes" id="UP000032515">
    <property type="component" value="Unassembled WGS sequence"/>
</dbReference>
<feature type="site" description="Raises pKa of active site His" evidence="4">
    <location>
        <position position="148"/>
    </location>
</feature>
<comment type="similarity">
    <text evidence="4">Belongs to the GART family.</text>
</comment>
<dbReference type="AlphaFoldDB" id="A0A0D7EPN5"/>
<dbReference type="NCBIfam" id="TIGR00639">
    <property type="entry name" value="PurN"/>
    <property type="match status" value="1"/>
</dbReference>
<dbReference type="InterPro" id="IPR004607">
    <property type="entry name" value="GART"/>
</dbReference>
<protein>
    <recommendedName>
        <fullName evidence="4">Phosphoribosylglycinamide formyltransferase</fullName>
        <ecNumber evidence="4">2.1.2.2</ecNumber>
    </recommendedName>
    <alternativeName>
        <fullName evidence="4">5'-phosphoribosylglycinamide transformylase</fullName>
    </alternativeName>
    <alternativeName>
        <fullName evidence="4">GAR transformylase</fullName>
        <shortName evidence="4">GART</shortName>
    </alternativeName>
</protein>
<dbReference type="OrthoDB" id="9806170at2"/>
<comment type="caution">
    <text evidence="6">The sequence shown here is derived from an EMBL/GenBank/DDBJ whole genome shotgun (WGS) entry which is preliminary data.</text>
</comment>
<keyword evidence="3 4" id="KW-0658">Purine biosynthesis</keyword>
<comment type="function">
    <text evidence="4">Catalyzes the transfer of a formyl group from 10-formyltetrahydrofolate to 5-phospho-ribosyl-glycinamide (GAR), producing 5-phospho-ribosyl-N-formylglycinamide (FGAR) and tetrahydrofolate.</text>
</comment>
<dbReference type="InterPro" id="IPR036477">
    <property type="entry name" value="Formyl_transf_N_sf"/>
</dbReference>
<evidence type="ECO:0000256" key="1">
    <source>
        <dbReference type="ARBA" id="ARBA00005054"/>
    </source>
</evidence>
<dbReference type="PANTHER" id="PTHR43369">
    <property type="entry name" value="PHOSPHORIBOSYLGLYCINAMIDE FORMYLTRANSFERASE"/>
    <property type="match status" value="1"/>
</dbReference>
<gene>
    <name evidence="4" type="primary">purN</name>
    <name evidence="6" type="ORF">OO17_12390</name>
</gene>
<dbReference type="Gene3D" id="3.40.50.170">
    <property type="entry name" value="Formyl transferase, N-terminal domain"/>
    <property type="match status" value="1"/>
</dbReference>
<name>A0A0D7EPN5_RHOPL</name>
<organism evidence="6 7">
    <name type="scientific">Rhodopseudomonas palustris</name>
    <dbReference type="NCBI Taxonomy" id="1076"/>
    <lineage>
        <taxon>Bacteria</taxon>
        <taxon>Pseudomonadati</taxon>
        <taxon>Pseudomonadota</taxon>
        <taxon>Alphaproteobacteria</taxon>
        <taxon>Hyphomicrobiales</taxon>
        <taxon>Nitrobacteraceae</taxon>
        <taxon>Rhodopseudomonas</taxon>
    </lineage>
</organism>
<dbReference type="Pfam" id="PF00551">
    <property type="entry name" value="Formyl_trans_N"/>
    <property type="match status" value="1"/>
</dbReference>
<feature type="active site" description="Proton donor" evidence="4">
    <location>
        <position position="112"/>
    </location>
</feature>
<feature type="binding site" evidence="4">
    <location>
        <position position="68"/>
    </location>
    <ligand>
        <name>(6R)-10-formyltetrahydrofolate</name>
        <dbReference type="ChEBI" id="CHEBI:195366"/>
    </ligand>
</feature>
<dbReference type="GO" id="GO:0005829">
    <property type="term" value="C:cytosol"/>
    <property type="evidence" value="ECO:0007669"/>
    <property type="project" value="TreeGrafter"/>
</dbReference>
<dbReference type="HAMAP" id="MF_01930">
    <property type="entry name" value="PurN"/>
    <property type="match status" value="1"/>
</dbReference>
<evidence type="ECO:0000256" key="4">
    <source>
        <dbReference type="HAMAP-Rule" id="MF_01930"/>
    </source>
</evidence>
<dbReference type="GO" id="GO:0006189">
    <property type="term" value="P:'de novo' IMP biosynthetic process"/>
    <property type="evidence" value="ECO:0007669"/>
    <property type="project" value="UniProtKB-UniRule"/>
</dbReference>
<feature type="binding site" evidence="4">
    <location>
        <begin position="14"/>
        <end position="16"/>
    </location>
    <ligand>
        <name>N(1)-(5-phospho-beta-D-ribosyl)glycinamide</name>
        <dbReference type="ChEBI" id="CHEBI:143788"/>
    </ligand>
</feature>
<evidence type="ECO:0000259" key="5">
    <source>
        <dbReference type="Pfam" id="PF00551"/>
    </source>
</evidence>
<dbReference type="EC" id="2.1.2.2" evidence="4"/>
<accession>A0A0D7EPN5</accession>
<comment type="catalytic activity">
    <reaction evidence="4">
        <text>N(1)-(5-phospho-beta-D-ribosyl)glycinamide + (6R)-10-formyltetrahydrofolate = N(2)-formyl-N(1)-(5-phospho-beta-D-ribosyl)glycinamide + (6S)-5,6,7,8-tetrahydrofolate + H(+)</text>
        <dbReference type="Rhea" id="RHEA:15053"/>
        <dbReference type="ChEBI" id="CHEBI:15378"/>
        <dbReference type="ChEBI" id="CHEBI:57453"/>
        <dbReference type="ChEBI" id="CHEBI:143788"/>
        <dbReference type="ChEBI" id="CHEBI:147286"/>
        <dbReference type="ChEBI" id="CHEBI:195366"/>
        <dbReference type="EC" id="2.1.2.2"/>
    </reaction>
</comment>
<comment type="pathway">
    <text evidence="1 4">Purine metabolism; IMP biosynthesis via de novo pathway; N(2)-formyl-N(1)-(5-phospho-D-ribosyl)glycinamide from N(1)-(5-phospho-D-ribosyl)glycinamide (10-formyl THF route): step 1/1.</text>
</comment>
<comment type="caution">
    <text evidence="4">Lacks conserved residue(s) required for the propagation of feature annotation.</text>
</comment>
<evidence type="ECO:0000313" key="7">
    <source>
        <dbReference type="Proteomes" id="UP000032515"/>
    </source>
</evidence>
<dbReference type="CDD" id="cd08645">
    <property type="entry name" value="FMT_core_GART"/>
    <property type="match status" value="1"/>
</dbReference>
<dbReference type="UniPathway" id="UPA00074">
    <property type="reaction ID" value="UER00126"/>
</dbReference>
<dbReference type="SUPFAM" id="SSF53328">
    <property type="entry name" value="Formyltransferase"/>
    <property type="match status" value="1"/>
</dbReference>
<evidence type="ECO:0000256" key="2">
    <source>
        <dbReference type="ARBA" id="ARBA00022679"/>
    </source>
</evidence>
<dbReference type="PANTHER" id="PTHR43369:SF2">
    <property type="entry name" value="PHOSPHORIBOSYLGLYCINAMIDE FORMYLTRANSFERASE"/>
    <property type="match status" value="1"/>
</dbReference>
<dbReference type="PATRIC" id="fig|1076.23.peg.2552"/>